<keyword evidence="4" id="KW-1185">Reference proteome</keyword>
<evidence type="ECO:0000313" key="3">
    <source>
        <dbReference type="EMBL" id="PBK82585.1"/>
    </source>
</evidence>
<feature type="compositionally biased region" description="Basic and acidic residues" evidence="1">
    <location>
        <begin position="363"/>
        <end position="385"/>
    </location>
</feature>
<feature type="compositionally biased region" description="Basic and acidic residues" evidence="1">
    <location>
        <begin position="343"/>
        <end position="355"/>
    </location>
</feature>
<reference evidence="4" key="1">
    <citation type="journal article" date="2017" name="Nat. Ecol. Evol.">
        <title>Genome expansion and lineage-specific genetic innovations in the forest pathogenic fungi Armillaria.</title>
        <authorList>
            <person name="Sipos G."/>
            <person name="Prasanna A.N."/>
            <person name="Walter M.C."/>
            <person name="O'Connor E."/>
            <person name="Balint B."/>
            <person name="Krizsan K."/>
            <person name="Kiss B."/>
            <person name="Hess J."/>
            <person name="Varga T."/>
            <person name="Slot J."/>
            <person name="Riley R."/>
            <person name="Boka B."/>
            <person name="Rigling D."/>
            <person name="Barry K."/>
            <person name="Lee J."/>
            <person name="Mihaltcheva S."/>
            <person name="LaButti K."/>
            <person name="Lipzen A."/>
            <person name="Waldron R."/>
            <person name="Moloney N.M."/>
            <person name="Sperisen C."/>
            <person name="Kredics L."/>
            <person name="Vagvoelgyi C."/>
            <person name="Patrignani A."/>
            <person name="Fitzpatrick D."/>
            <person name="Nagy I."/>
            <person name="Doyle S."/>
            <person name="Anderson J.B."/>
            <person name="Grigoriev I.V."/>
            <person name="Gueldener U."/>
            <person name="Muensterkoetter M."/>
            <person name="Nagy L.G."/>
        </authorList>
    </citation>
    <scope>NUCLEOTIDE SEQUENCE [LARGE SCALE GENOMIC DNA]</scope>
    <source>
        <strain evidence="4">Ar21-2</strain>
    </source>
</reference>
<organism evidence="3 4">
    <name type="scientific">Armillaria gallica</name>
    <name type="common">Bulbous honey fungus</name>
    <name type="synonym">Armillaria bulbosa</name>
    <dbReference type="NCBI Taxonomy" id="47427"/>
    <lineage>
        <taxon>Eukaryota</taxon>
        <taxon>Fungi</taxon>
        <taxon>Dikarya</taxon>
        <taxon>Basidiomycota</taxon>
        <taxon>Agaricomycotina</taxon>
        <taxon>Agaricomycetes</taxon>
        <taxon>Agaricomycetidae</taxon>
        <taxon>Agaricales</taxon>
        <taxon>Marasmiineae</taxon>
        <taxon>Physalacriaceae</taxon>
        <taxon>Armillaria</taxon>
    </lineage>
</organism>
<dbReference type="InParanoid" id="A0A2H3CHR8"/>
<dbReference type="EMBL" id="KZ293715">
    <property type="protein sequence ID" value="PBK82585.1"/>
    <property type="molecule type" value="Genomic_DNA"/>
</dbReference>
<keyword evidence="2" id="KW-1133">Transmembrane helix</keyword>
<feature type="compositionally biased region" description="Polar residues" evidence="1">
    <location>
        <begin position="218"/>
        <end position="231"/>
    </location>
</feature>
<feature type="compositionally biased region" description="Polar residues" evidence="1">
    <location>
        <begin position="254"/>
        <end position="265"/>
    </location>
</feature>
<name>A0A2H3CHR8_ARMGA</name>
<dbReference type="AlphaFoldDB" id="A0A2H3CHR8"/>
<accession>A0A2H3CHR8</accession>
<sequence length="480" mass="53244">MYYRSVPSVFEWVDKYEDERRRPPPVCKGGQLESYRLRQHRIQSREAVAVHIMSLEFRQQTTDGSDISPQAGHCDPLTATGLALLRLLLLDSDFQTLKVYVCRSCLQFATVSQGFHFDKFSGTVTVGIPITISWHRDVYDTRFVQNYIILGLVRPFPTSTDTTQPDGMVNVTFPITGSFVVAALDIYAHIIATTQTFNVAPDVSLPIPIESVISSTFSVTETGQPPSDSMESAQSTAPASPSSISIHDSDSTAPLSSFSSTELAQSTAPASPSSISTHRNHKTPIVIGAVTGSLVFLLIILGGGTFLFIRKRRYGKWNLKHRLSPNPKIIPQHNFHSPPVGNKNRETISPRREGDMTVNLGDRSWETVEHSQEGNSTEVERERRNSIGAPDTLESQSVQQEAALDVVAEVLRLRNHVQQIIEREAEEVQASVLSKDLLRLMKKAAFVITKLDLKRLPPFTDQYGNLTIGKGLASSSFRQR</sequence>
<keyword evidence="2" id="KW-0472">Membrane</keyword>
<proteinExistence type="predicted"/>
<feature type="transmembrane region" description="Helical" evidence="2">
    <location>
        <begin position="285"/>
        <end position="309"/>
    </location>
</feature>
<feature type="region of interest" description="Disordered" evidence="1">
    <location>
        <begin position="328"/>
        <end position="395"/>
    </location>
</feature>
<gene>
    <name evidence="3" type="ORF">ARMGADRAFT_1038491</name>
</gene>
<protein>
    <submittedName>
        <fullName evidence="3">Uncharacterized protein</fullName>
    </submittedName>
</protein>
<feature type="compositionally biased region" description="Low complexity" evidence="1">
    <location>
        <begin position="232"/>
        <end position="246"/>
    </location>
</feature>
<evidence type="ECO:0000256" key="2">
    <source>
        <dbReference type="SAM" id="Phobius"/>
    </source>
</evidence>
<keyword evidence="2" id="KW-0812">Transmembrane</keyword>
<dbReference type="Proteomes" id="UP000217790">
    <property type="component" value="Unassembled WGS sequence"/>
</dbReference>
<feature type="region of interest" description="Disordered" evidence="1">
    <location>
        <begin position="218"/>
        <end position="279"/>
    </location>
</feature>
<dbReference type="CDD" id="cd12087">
    <property type="entry name" value="TM_EGFR-like"/>
    <property type="match status" value="1"/>
</dbReference>
<feature type="compositionally biased region" description="Low complexity" evidence="1">
    <location>
        <begin position="266"/>
        <end position="277"/>
    </location>
</feature>
<evidence type="ECO:0000313" key="4">
    <source>
        <dbReference type="Proteomes" id="UP000217790"/>
    </source>
</evidence>
<dbReference type="OrthoDB" id="10447561at2759"/>
<evidence type="ECO:0000256" key="1">
    <source>
        <dbReference type="SAM" id="MobiDB-lite"/>
    </source>
</evidence>